<evidence type="ECO:0000256" key="3">
    <source>
        <dbReference type="ARBA" id="ARBA00022475"/>
    </source>
</evidence>
<keyword evidence="4 9" id="KW-0812">Transmembrane</keyword>
<gene>
    <name evidence="9" type="primary">tatA</name>
    <name evidence="11" type="ORF">SAMN05192546_102207</name>
</gene>
<protein>
    <recommendedName>
        <fullName evidence="9">Sec-independent protein translocase protein TatA</fullName>
    </recommendedName>
</protein>
<evidence type="ECO:0000256" key="6">
    <source>
        <dbReference type="ARBA" id="ARBA00022989"/>
    </source>
</evidence>
<dbReference type="NCBIfam" id="NF011430">
    <property type="entry name" value="PRK14861.1"/>
    <property type="match status" value="1"/>
</dbReference>
<keyword evidence="2 9" id="KW-0813">Transport</keyword>
<keyword evidence="8 9" id="KW-0472">Membrane</keyword>
<dbReference type="Gene3D" id="1.20.5.3310">
    <property type="match status" value="1"/>
</dbReference>
<dbReference type="Pfam" id="PF02416">
    <property type="entry name" value="TatA_B_E"/>
    <property type="match status" value="1"/>
</dbReference>
<evidence type="ECO:0000256" key="10">
    <source>
        <dbReference type="SAM" id="MobiDB-lite"/>
    </source>
</evidence>
<dbReference type="NCBIfam" id="TIGR01411">
    <property type="entry name" value="tatAE"/>
    <property type="match status" value="1"/>
</dbReference>
<dbReference type="InterPro" id="IPR006312">
    <property type="entry name" value="TatA/E"/>
</dbReference>
<keyword evidence="7 9" id="KW-0811">Translocation</keyword>
<keyword evidence="12" id="KW-1185">Reference proteome</keyword>
<dbReference type="GO" id="GO:0008320">
    <property type="term" value="F:protein transmembrane transporter activity"/>
    <property type="evidence" value="ECO:0007669"/>
    <property type="project" value="UniProtKB-UniRule"/>
</dbReference>
<evidence type="ECO:0000256" key="5">
    <source>
        <dbReference type="ARBA" id="ARBA00022927"/>
    </source>
</evidence>
<accession>A0A1H3K3V9</accession>
<dbReference type="InterPro" id="IPR003369">
    <property type="entry name" value="TatA/B/E"/>
</dbReference>
<name>A0A1H3K3V9_9FIRM</name>
<keyword evidence="5 9" id="KW-0653">Protein transport</keyword>
<evidence type="ECO:0000256" key="9">
    <source>
        <dbReference type="HAMAP-Rule" id="MF_00236"/>
    </source>
</evidence>
<dbReference type="PRINTS" id="PR01506">
    <property type="entry name" value="TATBPROTEIN"/>
</dbReference>
<evidence type="ECO:0000313" key="12">
    <source>
        <dbReference type="Proteomes" id="UP000199230"/>
    </source>
</evidence>
<reference evidence="11 12" key="1">
    <citation type="submission" date="2016-10" db="EMBL/GenBank/DDBJ databases">
        <authorList>
            <person name="de Groot N.N."/>
        </authorList>
    </citation>
    <scope>NUCLEOTIDE SEQUENCE [LARGE SCALE GENOMIC DNA]</scope>
    <source>
        <strain evidence="11 12">APO</strain>
    </source>
</reference>
<dbReference type="EMBL" id="FNPV01000002">
    <property type="protein sequence ID" value="SDY46539.1"/>
    <property type="molecule type" value="Genomic_DNA"/>
</dbReference>
<feature type="region of interest" description="Disordered" evidence="10">
    <location>
        <begin position="43"/>
        <end position="73"/>
    </location>
</feature>
<evidence type="ECO:0000256" key="4">
    <source>
        <dbReference type="ARBA" id="ARBA00022692"/>
    </source>
</evidence>
<keyword evidence="3 9" id="KW-1003">Cell membrane</keyword>
<dbReference type="GO" id="GO:0033281">
    <property type="term" value="C:TAT protein transport complex"/>
    <property type="evidence" value="ECO:0007669"/>
    <property type="project" value="UniProtKB-UniRule"/>
</dbReference>
<evidence type="ECO:0000256" key="2">
    <source>
        <dbReference type="ARBA" id="ARBA00022448"/>
    </source>
</evidence>
<evidence type="ECO:0000256" key="1">
    <source>
        <dbReference type="ARBA" id="ARBA00004162"/>
    </source>
</evidence>
<feature type="compositionally biased region" description="Basic and acidic residues" evidence="10">
    <location>
        <begin position="48"/>
        <end position="73"/>
    </location>
</feature>
<dbReference type="AlphaFoldDB" id="A0A1H3K3V9"/>
<keyword evidence="6 9" id="KW-1133">Transmembrane helix</keyword>
<proteinExistence type="inferred from homology"/>
<evidence type="ECO:0000256" key="8">
    <source>
        <dbReference type="ARBA" id="ARBA00023136"/>
    </source>
</evidence>
<sequence length="73" mass="8098">MNMGRIGFQELALVFGLALLIFGPAKLPEIGKSLGKGIREFKSATIEKTSEEKTENKAKEETSEPTEDRENDQ</sequence>
<evidence type="ECO:0000256" key="7">
    <source>
        <dbReference type="ARBA" id="ARBA00023010"/>
    </source>
</evidence>
<evidence type="ECO:0000313" key="11">
    <source>
        <dbReference type="EMBL" id="SDY46539.1"/>
    </source>
</evidence>
<comment type="function">
    <text evidence="9">Part of the twin-arginine translocation (Tat) system that transports large folded proteins containing a characteristic twin-arginine motif in their signal peptide across membranes. TatA could form the protein-conducting channel of the Tat system.</text>
</comment>
<dbReference type="Proteomes" id="UP000199230">
    <property type="component" value="Unassembled WGS sequence"/>
</dbReference>
<dbReference type="GO" id="GO:0043953">
    <property type="term" value="P:protein transport by the Tat complex"/>
    <property type="evidence" value="ECO:0007669"/>
    <property type="project" value="UniProtKB-UniRule"/>
</dbReference>
<organism evidence="11 12">
    <name type="scientific">Tindallia californiensis</name>
    <dbReference type="NCBI Taxonomy" id="159292"/>
    <lineage>
        <taxon>Bacteria</taxon>
        <taxon>Bacillati</taxon>
        <taxon>Bacillota</taxon>
        <taxon>Clostridia</taxon>
        <taxon>Peptostreptococcales</taxon>
        <taxon>Tindalliaceae</taxon>
        <taxon>Tindallia</taxon>
    </lineage>
</organism>
<dbReference type="PANTHER" id="PTHR42982">
    <property type="entry name" value="SEC-INDEPENDENT PROTEIN TRANSLOCASE PROTEIN TATA"/>
    <property type="match status" value="1"/>
</dbReference>
<comment type="similarity">
    <text evidence="9">Belongs to the TatA/E family.</text>
</comment>
<dbReference type="PANTHER" id="PTHR42982:SF1">
    <property type="entry name" value="SEC-INDEPENDENT PROTEIN TRANSLOCASE PROTEIN TATA"/>
    <property type="match status" value="1"/>
</dbReference>
<dbReference type="OrthoDB" id="9800908at2"/>
<dbReference type="STRING" id="159292.SAMN05192546_102207"/>
<comment type="subcellular location">
    <subcellularLocation>
        <location evidence="1 9">Cell membrane</location>
        <topology evidence="1 9">Single-pass membrane protein</topology>
    </subcellularLocation>
</comment>
<comment type="subunit">
    <text evidence="9">Forms a complex with TatC.</text>
</comment>
<dbReference type="HAMAP" id="MF_00236">
    <property type="entry name" value="TatA_E"/>
    <property type="match status" value="1"/>
</dbReference>